<protein>
    <recommendedName>
        <fullName evidence="6">Glutaredoxin domain-containing protein</fullName>
    </recommendedName>
</protein>
<name>A0A8I6RWK0_CIMLE</name>
<dbReference type="GeneID" id="106668591"/>
<dbReference type="PROSITE" id="PS51354">
    <property type="entry name" value="GLUTAREDOXIN_2"/>
    <property type="match status" value="1"/>
</dbReference>
<evidence type="ECO:0000256" key="4">
    <source>
        <dbReference type="ARBA" id="ARBA00023157"/>
    </source>
</evidence>
<keyword evidence="5" id="KW-0676">Redox-active center</keyword>
<dbReference type="InterPro" id="IPR036249">
    <property type="entry name" value="Thioredoxin-like_sf"/>
</dbReference>
<sequence length="141" mass="16097">MSISNRIMSIMGCCFRRDDSDSEDEYDLERMLAENKVLVISRLTCPLSWEAKDILSGSGINFASLELDLIPEEEEELVRQLRAMVCSRILPLIFVKGKFIGGTEELRRLRATGELWHMMGVKVPTCYKRFKLCKDLKTGGC</sequence>
<evidence type="ECO:0000256" key="5">
    <source>
        <dbReference type="ARBA" id="ARBA00023284"/>
    </source>
</evidence>
<accession>A0A8I6RWK0</accession>
<dbReference type="InterPro" id="IPR002109">
    <property type="entry name" value="Glutaredoxin"/>
</dbReference>
<dbReference type="PANTHER" id="PTHR46679:SF1">
    <property type="entry name" value="GLUTAREDOXIN-2, MITOCHONDRIAL"/>
    <property type="match status" value="1"/>
</dbReference>
<keyword evidence="2" id="KW-0813">Transport</keyword>
<proteinExistence type="inferred from homology"/>
<dbReference type="EnsemblMetazoa" id="XM_014397489.2">
    <property type="protein sequence ID" value="XP_014252975.1"/>
    <property type="gene ID" value="LOC106668591"/>
</dbReference>
<feature type="domain" description="Glutaredoxin" evidence="6">
    <location>
        <begin position="37"/>
        <end position="100"/>
    </location>
</feature>
<dbReference type="OrthoDB" id="418495at2759"/>
<dbReference type="Proteomes" id="UP000494040">
    <property type="component" value="Unassembled WGS sequence"/>
</dbReference>
<evidence type="ECO:0000256" key="3">
    <source>
        <dbReference type="ARBA" id="ARBA00022982"/>
    </source>
</evidence>
<dbReference type="InterPro" id="IPR014025">
    <property type="entry name" value="Glutaredoxin_subgr"/>
</dbReference>
<dbReference type="AlphaFoldDB" id="A0A8I6RWK0"/>
<dbReference type="RefSeq" id="XP_014252975.1">
    <property type="nucleotide sequence ID" value="XM_014397489.2"/>
</dbReference>
<dbReference type="SUPFAM" id="SSF52833">
    <property type="entry name" value="Thioredoxin-like"/>
    <property type="match status" value="1"/>
</dbReference>
<keyword evidence="4" id="KW-1015">Disulfide bond</keyword>
<evidence type="ECO:0000259" key="6">
    <source>
        <dbReference type="Pfam" id="PF00462"/>
    </source>
</evidence>
<dbReference type="PRINTS" id="PR00160">
    <property type="entry name" value="GLUTAREDOXIN"/>
</dbReference>
<keyword evidence="8" id="KW-1185">Reference proteome</keyword>
<reference evidence="7" key="1">
    <citation type="submission" date="2022-01" db="UniProtKB">
        <authorList>
            <consortium name="EnsemblMetazoa"/>
        </authorList>
    </citation>
    <scope>IDENTIFICATION</scope>
</reference>
<organism evidence="7 8">
    <name type="scientific">Cimex lectularius</name>
    <name type="common">Bed bug</name>
    <name type="synonym">Acanthia lectularia</name>
    <dbReference type="NCBI Taxonomy" id="79782"/>
    <lineage>
        <taxon>Eukaryota</taxon>
        <taxon>Metazoa</taxon>
        <taxon>Ecdysozoa</taxon>
        <taxon>Arthropoda</taxon>
        <taxon>Hexapoda</taxon>
        <taxon>Insecta</taxon>
        <taxon>Pterygota</taxon>
        <taxon>Neoptera</taxon>
        <taxon>Paraneoptera</taxon>
        <taxon>Hemiptera</taxon>
        <taxon>Heteroptera</taxon>
        <taxon>Panheteroptera</taxon>
        <taxon>Cimicomorpha</taxon>
        <taxon>Cimicidae</taxon>
        <taxon>Cimex</taxon>
    </lineage>
</organism>
<dbReference type="KEGG" id="clec:106668591"/>
<dbReference type="GO" id="GO:0015035">
    <property type="term" value="F:protein-disulfide reductase activity"/>
    <property type="evidence" value="ECO:0007669"/>
    <property type="project" value="TreeGrafter"/>
</dbReference>
<evidence type="ECO:0000256" key="1">
    <source>
        <dbReference type="ARBA" id="ARBA00007787"/>
    </source>
</evidence>
<evidence type="ECO:0000256" key="2">
    <source>
        <dbReference type="ARBA" id="ARBA00022448"/>
    </source>
</evidence>
<keyword evidence="3" id="KW-0249">Electron transport</keyword>
<dbReference type="PANTHER" id="PTHR46679">
    <property type="match status" value="1"/>
</dbReference>
<dbReference type="Pfam" id="PF00462">
    <property type="entry name" value="Glutaredoxin"/>
    <property type="match status" value="1"/>
</dbReference>
<evidence type="ECO:0000313" key="8">
    <source>
        <dbReference type="Proteomes" id="UP000494040"/>
    </source>
</evidence>
<dbReference type="Gene3D" id="3.40.30.10">
    <property type="entry name" value="Glutaredoxin"/>
    <property type="match status" value="1"/>
</dbReference>
<dbReference type="GO" id="GO:0005739">
    <property type="term" value="C:mitochondrion"/>
    <property type="evidence" value="ECO:0007669"/>
    <property type="project" value="TreeGrafter"/>
</dbReference>
<evidence type="ECO:0000313" key="7">
    <source>
        <dbReference type="EnsemblMetazoa" id="XP_014252975.1"/>
    </source>
</evidence>
<comment type="similarity">
    <text evidence="1">Belongs to the glutaredoxin family.</text>
</comment>